<dbReference type="GO" id="GO:0003677">
    <property type="term" value="F:DNA binding"/>
    <property type="evidence" value="ECO:0007669"/>
    <property type="project" value="UniProtKB-KW"/>
</dbReference>
<geneLocation type="plasmid" evidence="5">
    <name>pRGRH0332</name>
</geneLocation>
<reference evidence="5" key="2">
    <citation type="submission" date="2015-07" db="EMBL/GenBank/DDBJ databases">
        <title>Plasmids, circular viruses and viroids from rat gut.</title>
        <authorList>
            <person name="Jorgensen T.J."/>
            <person name="Hansen M.A."/>
            <person name="Xu Z."/>
            <person name="Tabak M.A."/>
            <person name="Sorensen S.J."/>
            <person name="Hansen L.H."/>
        </authorList>
    </citation>
    <scope>NUCLEOTIDE SEQUENCE</scope>
    <source>
        <plasmid evidence="5">pRGRH0332</plasmid>
    </source>
</reference>
<dbReference type="PROSITE" id="PS51736">
    <property type="entry name" value="RECOMBINASES_3"/>
    <property type="match status" value="1"/>
</dbReference>
<dbReference type="Gene3D" id="1.10.10.60">
    <property type="entry name" value="Homeodomain-like"/>
    <property type="match status" value="1"/>
</dbReference>
<comment type="similarity">
    <text evidence="1">Belongs to the site-specific recombinase resolvase family.</text>
</comment>
<dbReference type="SUPFAM" id="SSF53041">
    <property type="entry name" value="Resolvase-like"/>
    <property type="match status" value="1"/>
</dbReference>
<dbReference type="SMART" id="SM00857">
    <property type="entry name" value="Resolvase"/>
    <property type="match status" value="1"/>
</dbReference>
<keyword evidence="2" id="KW-0238">DNA-binding</keyword>
<name>A0A0H5PYC3_9ZZZZ</name>
<evidence type="ECO:0000256" key="1">
    <source>
        <dbReference type="ARBA" id="ARBA00009913"/>
    </source>
</evidence>
<dbReference type="EMBL" id="LN853001">
    <property type="protein sequence ID" value="CRY94721.1"/>
    <property type="molecule type" value="Genomic_DNA"/>
</dbReference>
<feature type="domain" description="Resolvase/invertase-type recombinase catalytic" evidence="4">
    <location>
        <begin position="2"/>
        <end position="138"/>
    </location>
</feature>
<dbReference type="Pfam" id="PF02796">
    <property type="entry name" value="HTH_7"/>
    <property type="match status" value="1"/>
</dbReference>
<dbReference type="GO" id="GO:0000150">
    <property type="term" value="F:DNA strand exchange activity"/>
    <property type="evidence" value="ECO:0007669"/>
    <property type="project" value="InterPro"/>
</dbReference>
<dbReference type="SUPFAM" id="SSF46689">
    <property type="entry name" value="Homeodomain-like"/>
    <property type="match status" value="1"/>
</dbReference>
<dbReference type="InterPro" id="IPR036162">
    <property type="entry name" value="Resolvase-like_N_sf"/>
</dbReference>
<accession>A0A0H5PYC3</accession>
<dbReference type="CDD" id="cd03768">
    <property type="entry name" value="SR_ResInv"/>
    <property type="match status" value="1"/>
</dbReference>
<evidence type="ECO:0000259" key="4">
    <source>
        <dbReference type="PROSITE" id="PS51736"/>
    </source>
</evidence>
<evidence type="ECO:0000256" key="3">
    <source>
        <dbReference type="ARBA" id="ARBA00023172"/>
    </source>
</evidence>
<sequence length="190" mass="21493">MTVYGYERISTATHQEFDRQESLLLEYGVAKENIYGDKESGRKQDREGLNKVLSLLKEGDTLVVCEFSRIGRSVQQLIKVADDLSKRNVNFVSLKENIDTSTPEGKLFYTIIAGFAEFEVDMIRQRVNQGLAAARKKGRVGGRPKTDTKKLETAVKLYLADEMSVNEICEAIGVSSSVLYRYLKKNNIKR</sequence>
<organism evidence="5">
    <name type="scientific">uncultured prokaryote</name>
    <dbReference type="NCBI Taxonomy" id="198431"/>
    <lineage>
        <taxon>unclassified sequences</taxon>
        <taxon>environmental samples</taxon>
    </lineage>
</organism>
<dbReference type="PANTHER" id="PTHR30461:SF2">
    <property type="entry name" value="SERINE RECOMBINASE PINE-RELATED"/>
    <property type="match status" value="1"/>
</dbReference>
<dbReference type="InterPro" id="IPR006119">
    <property type="entry name" value="Resolv_N"/>
</dbReference>
<dbReference type="AlphaFoldDB" id="A0A0H5PYC3"/>
<dbReference type="Gene3D" id="3.40.50.1390">
    <property type="entry name" value="Resolvase, N-terminal catalytic domain"/>
    <property type="match status" value="1"/>
</dbReference>
<reference evidence="5" key="1">
    <citation type="submission" date="2015-06" db="EMBL/GenBank/DDBJ databases">
        <authorList>
            <person name="Joergensen T."/>
        </authorList>
    </citation>
    <scope>NUCLEOTIDE SEQUENCE</scope>
    <source>
        <plasmid evidence="5">pRGRH0332</plasmid>
    </source>
</reference>
<evidence type="ECO:0000256" key="2">
    <source>
        <dbReference type="ARBA" id="ARBA00023125"/>
    </source>
</evidence>
<dbReference type="InterPro" id="IPR050639">
    <property type="entry name" value="SSR_resolvase"/>
</dbReference>
<dbReference type="InterPro" id="IPR009057">
    <property type="entry name" value="Homeodomain-like_sf"/>
</dbReference>
<dbReference type="InterPro" id="IPR006120">
    <property type="entry name" value="Resolvase_HTH_dom"/>
</dbReference>
<keyword evidence="3" id="KW-0233">DNA recombination</keyword>
<protein>
    <recommendedName>
        <fullName evidence="4">Resolvase/invertase-type recombinase catalytic domain-containing protein</fullName>
    </recommendedName>
</protein>
<evidence type="ECO:0000313" key="5">
    <source>
        <dbReference type="EMBL" id="CRY94721.1"/>
    </source>
</evidence>
<dbReference type="Pfam" id="PF00239">
    <property type="entry name" value="Resolvase"/>
    <property type="match status" value="1"/>
</dbReference>
<keyword evidence="5" id="KW-0614">Plasmid</keyword>
<proteinExistence type="inferred from homology"/>
<dbReference type="PANTHER" id="PTHR30461">
    <property type="entry name" value="DNA-INVERTASE FROM LAMBDOID PROPHAGE"/>
    <property type="match status" value="1"/>
</dbReference>